<comment type="caution">
    <text evidence="6">The sequence shown here is derived from an EMBL/GenBank/DDBJ whole genome shotgun (WGS) entry which is preliminary data.</text>
</comment>
<dbReference type="Pfam" id="PF00196">
    <property type="entry name" value="GerE"/>
    <property type="match status" value="1"/>
</dbReference>
<dbReference type="InterPro" id="IPR016032">
    <property type="entry name" value="Sig_transdc_resp-reg_C-effctor"/>
</dbReference>
<dbReference type="GO" id="GO:0006355">
    <property type="term" value="P:regulation of DNA-templated transcription"/>
    <property type="evidence" value="ECO:0007669"/>
    <property type="project" value="InterPro"/>
</dbReference>
<keyword evidence="4" id="KW-0812">Transmembrane</keyword>
<keyword evidence="1" id="KW-0805">Transcription regulation</keyword>
<dbReference type="AlphaFoldDB" id="A0A0C9N660"/>
<dbReference type="SMART" id="SM00421">
    <property type="entry name" value="HTH_LUXR"/>
    <property type="match status" value="1"/>
</dbReference>
<dbReference type="PANTHER" id="PTHR44688">
    <property type="entry name" value="DNA-BINDING TRANSCRIPTIONAL ACTIVATOR DEVR_DOSR"/>
    <property type="match status" value="1"/>
</dbReference>
<proteinExistence type="predicted"/>
<keyword evidence="3" id="KW-0804">Transcription</keyword>
<dbReference type="PANTHER" id="PTHR44688:SF16">
    <property type="entry name" value="DNA-BINDING TRANSCRIPTIONAL ACTIVATOR DEVR_DOSR"/>
    <property type="match status" value="1"/>
</dbReference>
<evidence type="ECO:0000256" key="4">
    <source>
        <dbReference type="SAM" id="Phobius"/>
    </source>
</evidence>
<keyword evidence="4" id="KW-1133">Transmembrane helix</keyword>
<feature type="transmembrane region" description="Helical" evidence="4">
    <location>
        <begin position="113"/>
        <end position="132"/>
    </location>
</feature>
<dbReference type="SUPFAM" id="SSF46894">
    <property type="entry name" value="C-terminal effector domain of the bipartite response regulators"/>
    <property type="match status" value="1"/>
</dbReference>
<reference evidence="6 7" key="1">
    <citation type="submission" date="2014-08" db="EMBL/GenBank/DDBJ databases">
        <title>Whole genome shotgun sequence of Sphingomonas paucimobilis NBRC 13935.</title>
        <authorList>
            <person name="Hosoyama A."/>
            <person name="Hashimoto M."/>
            <person name="Hosoyama Y."/>
            <person name="Noguchi M."/>
            <person name="Uohara A."/>
            <person name="Ohji S."/>
            <person name="Katano-Makiyama Y."/>
            <person name="Ichikawa N."/>
            <person name="Kimura A."/>
            <person name="Yamazoe A."/>
            <person name="Fujita N."/>
        </authorList>
    </citation>
    <scope>NUCLEOTIDE SEQUENCE [LARGE SCALE GENOMIC DNA]</scope>
    <source>
        <strain evidence="6 7">NBRC 13935</strain>
    </source>
</reference>
<dbReference type="InterPro" id="IPR036388">
    <property type="entry name" value="WH-like_DNA-bd_sf"/>
</dbReference>
<dbReference type="Gene3D" id="1.10.10.10">
    <property type="entry name" value="Winged helix-like DNA-binding domain superfamily/Winged helix DNA-binding domain"/>
    <property type="match status" value="1"/>
</dbReference>
<keyword evidence="2" id="KW-0238">DNA-binding</keyword>
<dbReference type="InterPro" id="IPR025091">
    <property type="entry name" value="DUF4019"/>
</dbReference>
<organism evidence="6 7">
    <name type="scientific">Sphingomonas paucimobilis NBRC 13935</name>
    <dbReference type="NCBI Taxonomy" id="1219050"/>
    <lineage>
        <taxon>Bacteria</taxon>
        <taxon>Pseudomonadati</taxon>
        <taxon>Pseudomonadota</taxon>
        <taxon>Alphaproteobacteria</taxon>
        <taxon>Sphingomonadales</taxon>
        <taxon>Sphingomonadaceae</taxon>
        <taxon>Sphingomonas</taxon>
    </lineage>
</organism>
<name>A0A0C9N660_SPHPI</name>
<evidence type="ECO:0000313" key="7">
    <source>
        <dbReference type="Proteomes" id="UP000032025"/>
    </source>
</evidence>
<sequence>MRERHGLTALTEKEKQTLRLIVRGHDAKSVAQQLDLSVHTINERLRDARRKLSVSSSREAVRMLLDAEGGAIASPPPEYMGDRRIGEAPPQPMTDESRAPVVGVGHGIRRPRIIIGATLMTLVLGLFALGGLTQMASAPPQAAPVSATAADPAVVEAARRFLQLIDQGRWAESYRLTTSSFRKLNTEQVWAATSEKVRTPLGRMVSRTLLSQDDIPAPPAGYRMVRFNTRFGTSADIVETLTLEREDGAWRVAGIYVG</sequence>
<dbReference type="PRINTS" id="PR00038">
    <property type="entry name" value="HTHLUXR"/>
</dbReference>
<dbReference type="InterPro" id="IPR000792">
    <property type="entry name" value="Tscrpt_reg_LuxR_C"/>
</dbReference>
<dbReference type="CDD" id="cd06170">
    <property type="entry name" value="LuxR_C_like"/>
    <property type="match status" value="1"/>
</dbReference>
<keyword evidence="7" id="KW-1185">Reference proteome</keyword>
<evidence type="ECO:0000256" key="2">
    <source>
        <dbReference type="ARBA" id="ARBA00023125"/>
    </source>
</evidence>
<dbReference type="Proteomes" id="UP000032025">
    <property type="component" value="Unassembled WGS sequence"/>
</dbReference>
<evidence type="ECO:0000256" key="1">
    <source>
        <dbReference type="ARBA" id="ARBA00023015"/>
    </source>
</evidence>
<evidence type="ECO:0000259" key="5">
    <source>
        <dbReference type="PROSITE" id="PS50043"/>
    </source>
</evidence>
<evidence type="ECO:0000313" key="6">
    <source>
        <dbReference type="EMBL" id="GAN14999.1"/>
    </source>
</evidence>
<dbReference type="EMBL" id="BBJS01000049">
    <property type="protein sequence ID" value="GAN14999.1"/>
    <property type="molecule type" value="Genomic_DNA"/>
</dbReference>
<keyword evidence="4" id="KW-0472">Membrane</keyword>
<evidence type="ECO:0000256" key="3">
    <source>
        <dbReference type="ARBA" id="ARBA00023163"/>
    </source>
</evidence>
<feature type="domain" description="HTH luxR-type" evidence="5">
    <location>
        <begin position="3"/>
        <end position="68"/>
    </location>
</feature>
<protein>
    <submittedName>
        <fullName evidence="6">DNA, contig: SP649</fullName>
    </submittedName>
</protein>
<dbReference type="GO" id="GO:0003677">
    <property type="term" value="F:DNA binding"/>
    <property type="evidence" value="ECO:0007669"/>
    <property type="project" value="UniProtKB-KW"/>
</dbReference>
<gene>
    <name evidence="6" type="ORF">SP6_49_00330</name>
</gene>
<accession>A0A0C9N660</accession>
<dbReference type="PROSITE" id="PS50043">
    <property type="entry name" value="HTH_LUXR_2"/>
    <property type="match status" value="1"/>
</dbReference>
<dbReference type="Pfam" id="PF13211">
    <property type="entry name" value="DUF4019"/>
    <property type="match status" value="1"/>
</dbReference>